<feature type="transmembrane region" description="Helical" evidence="1">
    <location>
        <begin position="89"/>
        <end position="107"/>
    </location>
</feature>
<dbReference type="PROSITE" id="PS50887">
    <property type="entry name" value="GGDEF"/>
    <property type="match status" value="1"/>
</dbReference>
<comment type="caution">
    <text evidence="4">The sequence shown here is derived from an EMBL/GenBank/DDBJ whole genome shotgun (WGS) entry which is preliminary data.</text>
</comment>
<evidence type="ECO:0000256" key="1">
    <source>
        <dbReference type="SAM" id="Phobius"/>
    </source>
</evidence>
<dbReference type="CDD" id="cd01948">
    <property type="entry name" value="EAL"/>
    <property type="match status" value="1"/>
</dbReference>
<dbReference type="EMBL" id="JACHNB010000001">
    <property type="protein sequence ID" value="MBB4739185.1"/>
    <property type="molecule type" value="Genomic_DNA"/>
</dbReference>
<sequence>MARKALLDRMRRVVDDGVVLASLVLLVWPAADAAGQTWVARLVPVAAALCLGLAMLLVAPERPILRFAPIAAALAVSGIRHLQGELARGAVWLLLAMAVAVLVRRWIGAGTDSALIREMTTQRALLARQAYRDPLTGVGNRKMFLERAEHELAEASRTMTAVIVVDLDGFRDLNDTHGHEIGDGLLRAAADRLAANVRANDVVARLDGDEFVVLLPGLEDEQAAIAVAERVLTELHRPLEVDGITMIVRASAGVALTAGGVGIDHVLREADQALHRAKLDGGGAVRRFDPELFALEEQRRKAEGDIIRALDLGEFEVHYQPIVDLDGEHTVGVEALIRWQHPEKGLVPPGLFLELAEQLGLLPRLGGWVLEEACRQAVNWQRQFPGFEMNVNLSASQLSNPNLVAEVRAVLERTGLEPEHLVLELTESVALVDLEESARILSELKDLGVRIALDDFGTGFSSLSHLSALPVDVVKIDRSFVQAMPESGGASVAEAVLHIARTFNLAPVAEGVEDAAQAEWLRDLACSRAQGYHFAKPMPALGVTELLDKQADADADKDVPLAS</sequence>
<dbReference type="AlphaFoldDB" id="A0A7W7M6W6"/>
<dbReference type="PANTHER" id="PTHR33121">
    <property type="entry name" value="CYCLIC DI-GMP PHOSPHODIESTERASE PDEF"/>
    <property type="match status" value="1"/>
</dbReference>
<dbReference type="InterPro" id="IPR043128">
    <property type="entry name" value="Rev_trsase/Diguanyl_cyclase"/>
</dbReference>
<feature type="domain" description="GGDEF" evidence="3">
    <location>
        <begin position="158"/>
        <end position="290"/>
    </location>
</feature>
<reference evidence="4 5" key="1">
    <citation type="submission" date="2020-08" db="EMBL/GenBank/DDBJ databases">
        <title>Sequencing the genomes of 1000 actinobacteria strains.</title>
        <authorList>
            <person name="Klenk H.-P."/>
        </authorList>
    </citation>
    <scope>NUCLEOTIDE SEQUENCE [LARGE SCALE GENOMIC DNA]</scope>
    <source>
        <strain evidence="4 5">DSM 45809</strain>
    </source>
</reference>
<keyword evidence="1" id="KW-0472">Membrane</keyword>
<dbReference type="SUPFAM" id="SSF55073">
    <property type="entry name" value="Nucleotide cyclase"/>
    <property type="match status" value="1"/>
</dbReference>
<accession>A0A7W7M6W6</accession>
<keyword evidence="1" id="KW-0812">Transmembrane</keyword>
<protein>
    <submittedName>
        <fullName evidence="4">Diguanylate cyclase (GGDEF)-like protein</fullName>
    </submittedName>
</protein>
<dbReference type="NCBIfam" id="TIGR00254">
    <property type="entry name" value="GGDEF"/>
    <property type="match status" value="1"/>
</dbReference>
<dbReference type="Gene3D" id="3.20.20.450">
    <property type="entry name" value="EAL domain"/>
    <property type="match status" value="1"/>
</dbReference>
<dbReference type="Pfam" id="PF00563">
    <property type="entry name" value="EAL"/>
    <property type="match status" value="1"/>
</dbReference>
<proteinExistence type="predicted"/>
<dbReference type="InterPro" id="IPR050706">
    <property type="entry name" value="Cyclic-di-GMP_PDE-like"/>
</dbReference>
<dbReference type="PROSITE" id="PS50883">
    <property type="entry name" value="EAL"/>
    <property type="match status" value="1"/>
</dbReference>
<keyword evidence="5" id="KW-1185">Reference proteome</keyword>
<dbReference type="Gene3D" id="3.30.70.270">
    <property type="match status" value="1"/>
</dbReference>
<evidence type="ECO:0000313" key="5">
    <source>
        <dbReference type="Proteomes" id="UP000546162"/>
    </source>
</evidence>
<dbReference type="SMART" id="SM00052">
    <property type="entry name" value="EAL"/>
    <property type="match status" value="1"/>
</dbReference>
<feature type="transmembrane region" description="Helical" evidence="1">
    <location>
        <begin position="43"/>
        <end position="59"/>
    </location>
</feature>
<dbReference type="SUPFAM" id="SSF141868">
    <property type="entry name" value="EAL domain-like"/>
    <property type="match status" value="1"/>
</dbReference>
<evidence type="ECO:0000313" key="4">
    <source>
        <dbReference type="EMBL" id="MBB4739185.1"/>
    </source>
</evidence>
<dbReference type="CDD" id="cd01949">
    <property type="entry name" value="GGDEF"/>
    <property type="match status" value="1"/>
</dbReference>
<keyword evidence="1" id="KW-1133">Transmembrane helix</keyword>
<dbReference type="PANTHER" id="PTHR33121:SF70">
    <property type="entry name" value="SIGNALING PROTEIN YKOW"/>
    <property type="match status" value="1"/>
</dbReference>
<organism evidence="4 5">
    <name type="scientific">Actinoplanes octamycinicus</name>
    <dbReference type="NCBI Taxonomy" id="135948"/>
    <lineage>
        <taxon>Bacteria</taxon>
        <taxon>Bacillati</taxon>
        <taxon>Actinomycetota</taxon>
        <taxon>Actinomycetes</taxon>
        <taxon>Micromonosporales</taxon>
        <taxon>Micromonosporaceae</taxon>
        <taxon>Actinoplanes</taxon>
    </lineage>
</organism>
<dbReference type="Proteomes" id="UP000546162">
    <property type="component" value="Unassembled WGS sequence"/>
</dbReference>
<name>A0A7W7M6W6_9ACTN</name>
<dbReference type="InterPro" id="IPR001633">
    <property type="entry name" value="EAL_dom"/>
</dbReference>
<dbReference type="GO" id="GO:0071111">
    <property type="term" value="F:cyclic-guanylate-specific phosphodiesterase activity"/>
    <property type="evidence" value="ECO:0007669"/>
    <property type="project" value="InterPro"/>
</dbReference>
<dbReference type="RefSeq" id="WP_185039760.1">
    <property type="nucleotide sequence ID" value="NZ_BAABFG010000005.1"/>
</dbReference>
<feature type="domain" description="EAL" evidence="2">
    <location>
        <begin position="299"/>
        <end position="551"/>
    </location>
</feature>
<dbReference type="Pfam" id="PF00990">
    <property type="entry name" value="GGDEF"/>
    <property type="match status" value="1"/>
</dbReference>
<dbReference type="SMART" id="SM00267">
    <property type="entry name" value="GGDEF"/>
    <property type="match status" value="1"/>
</dbReference>
<dbReference type="InterPro" id="IPR000160">
    <property type="entry name" value="GGDEF_dom"/>
</dbReference>
<gene>
    <name evidence="4" type="ORF">BJY16_002644</name>
</gene>
<dbReference type="InterPro" id="IPR035919">
    <property type="entry name" value="EAL_sf"/>
</dbReference>
<evidence type="ECO:0000259" key="3">
    <source>
        <dbReference type="PROSITE" id="PS50887"/>
    </source>
</evidence>
<dbReference type="InterPro" id="IPR029787">
    <property type="entry name" value="Nucleotide_cyclase"/>
</dbReference>
<evidence type="ECO:0000259" key="2">
    <source>
        <dbReference type="PROSITE" id="PS50883"/>
    </source>
</evidence>